<name>A0ABQ4DPP6_9CELL</name>
<evidence type="ECO:0000259" key="1">
    <source>
        <dbReference type="Pfam" id="PF09359"/>
    </source>
</evidence>
<evidence type="ECO:0000313" key="3">
    <source>
        <dbReference type="Proteomes" id="UP000614741"/>
    </source>
</evidence>
<comment type="caution">
    <text evidence="2">The sequence shown here is derived from an EMBL/GenBank/DDBJ whole genome shotgun (WGS) entry which is preliminary data.</text>
</comment>
<dbReference type="Gene3D" id="3.20.100.30">
    <property type="entry name" value="VTC, catalytic tunnel domain"/>
    <property type="match status" value="1"/>
</dbReference>
<dbReference type="Pfam" id="PF09359">
    <property type="entry name" value="VTC"/>
    <property type="match status" value="1"/>
</dbReference>
<dbReference type="InterPro" id="IPR018966">
    <property type="entry name" value="VTC_domain"/>
</dbReference>
<organism evidence="2 3">
    <name type="scientific">Cellulomonas phragmiteti</name>
    <dbReference type="NCBI Taxonomy" id="478780"/>
    <lineage>
        <taxon>Bacteria</taxon>
        <taxon>Bacillati</taxon>
        <taxon>Actinomycetota</taxon>
        <taxon>Actinomycetes</taxon>
        <taxon>Micrococcales</taxon>
        <taxon>Cellulomonadaceae</taxon>
        <taxon>Cellulomonas</taxon>
    </lineage>
</organism>
<protein>
    <submittedName>
        <fullName evidence="2">VTC domain-containing protein</fullName>
    </submittedName>
</protein>
<evidence type="ECO:0000313" key="2">
    <source>
        <dbReference type="EMBL" id="GIG41326.1"/>
    </source>
</evidence>
<accession>A0ABQ4DPP6</accession>
<dbReference type="Proteomes" id="UP000614741">
    <property type="component" value="Unassembled WGS sequence"/>
</dbReference>
<dbReference type="EMBL" id="BONP01000024">
    <property type="protein sequence ID" value="GIG41326.1"/>
    <property type="molecule type" value="Genomic_DNA"/>
</dbReference>
<dbReference type="InterPro" id="IPR042267">
    <property type="entry name" value="VTC_sf"/>
</dbReference>
<keyword evidence="3" id="KW-1185">Reference proteome</keyword>
<gene>
    <name evidence="2" type="ORF">Cph01nite_30880</name>
</gene>
<dbReference type="CDD" id="cd07750">
    <property type="entry name" value="PolyPPase_VTC_like"/>
    <property type="match status" value="1"/>
</dbReference>
<dbReference type="RefSeq" id="WP_203675619.1">
    <property type="nucleotide sequence ID" value="NZ_BONP01000024.1"/>
</dbReference>
<feature type="domain" description="VTC" evidence="1">
    <location>
        <begin position="28"/>
        <end position="242"/>
    </location>
</feature>
<proteinExistence type="predicted"/>
<sequence>MSAATSGHAALAGVGLDELTARASLQTRVDRKYVVPAAAVDDLLLDLQDHLEDVRVLRIDGRDDFAYESVYFDTPDLTSYLGAAHRRRRRFKVRTRSYLDSGACFVEVKTRGPRGTTVKTRTWHDPALRDRLPPDAVAFVVATLRAAGVPVADDPRFAPTLVSRYHRRTYLLAGDLPGHDARMTVDAGLTWSGAGAAELRLAGPVVVETKTGSTPSAADRLLWRRGHRPVRVSKYGTGLAALAPRLPSTPWRRVLDRHVTPALVPTP</sequence>
<reference evidence="2 3" key="1">
    <citation type="submission" date="2021-01" db="EMBL/GenBank/DDBJ databases">
        <title>Whole genome shotgun sequence of Cellulomonas phragmiteti NBRC 110785.</title>
        <authorList>
            <person name="Komaki H."/>
            <person name="Tamura T."/>
        </authorList>
    </citation>
    <scope>NUCLEOTIDE SEQUENCE [LARGE SCALE GENOMIC DNA]</scope>
    <source>
        <strain evidence="2 3">NBRC 110785</strain>
    </source>
</reference>